<dbReference type="AlphaFoldDB" id="A0AAV2MB02"/>
<dbReference type="Proteomes" id="UP001497482">
    <property type="component" value="Chromosome 7"/>
</dbReference>
<dbReference type="PANTHER" id="PTHR11505">
    <property type="entry name" value="L1 TRANSPOSABLE ELEMENT-RELATED"/>
    <property type="match status" value="1"/>
</dbReference>
<protein>
    <recommendedName>
        <fullName evidence="4">L1 transposable element RRM domain-containing protein</fullName>
    </recommendedName>
</protein>
<feature type="region of interest" description="Disordered" evidence="1">
    <location>
        <begin position="1"/>
        <end position="22"/>
    </location>
</feature>
<proteinExistence type="predicted"/>
<evidence type="ECO:0000256" key="1">
    <source>
        <dbReference type="SAM" id="MobiDB-lite"/>
    </source>
</evidence>
<organism evidence="2 3">
    <name type="scientific">Knipowitschia caucasica</name>
    <name type="common">Caucasian dwarf goby</name>
    <name type="synonym">Pomatoschistus caucasicus</name>
    <dbReference type="NCBI Taxonomy" id="637954"/>
    <lineage>
        <taxon>Eukaryota</taxon>
        <taxon>Metazoa</taxon>
        <taxon>Chordata</taxon>
        <taxon>Craniata</taxon>
        <taxon>Vertebrata</taxon>
        <taxon>Euteleostomi</taxon>
        <taxon>Actinopterygii</taxon>
        <taxon>Neopterygii</taxon>
        <taxon>Teleostei</taxon>
        <taxon>Neoteleostei</taxon>
        <taxon>Acanthomorphata</taxon>
        <taxon>Gobiaria</taxon>
        <taxon>Gobiiformes</taxon>
        <taxon>Gobioidei</taxon>
        <taxon>Gobiidae</taxon>
        <taxon>Gobiinae</taxon>
        <taxon>Knipowitschia</taxon>
    </lineage>
</organism>
<gene>
    <name evidence="2" type="ORF">KC01_LOCUS37142</name>
</gene>
<sequence>MVGDNEENSPSHEEEDDEDDPVSLASILRELKDFRHENKEQFSEIQRNQQQTDVRVTQAEARIDEVETALGATSTLIKQLLARQDTMEAKLTDQEARARRDNLRIYGIPEEAEGTNIIVFLENMLRDSLAFLPETDLKIERAHRALAPKPAGGQTRPRSIIAKFSSYRVKEEVIRIAWQKKQVMYKDTQFYVDHDYPPLILKKRTEYNQAKKVLKEHNIKFQTPYPAKMRVFYNEETRLYQSAAEATVDMSARGLPVTVIPSTVDPYQRELQQLSSWQATPETEPAHPLLQAPDRQAGSFKDCLLKSCGNSGEIHLQISDREKGRNCCVHAPTL</sequence>
<feature type="compositionally biased region" description="Acidic residues" evidence="1">
    <location>
        <begin position="1"/>
        <end position="21"/>
    </location>
</feature>
<accession>A0AAV2MB02</accession>
<evidence type="ECO:0000313" key="2">
    <source>
        <dbReference type="EMBL" id="CAL1610542.1"/>
    </source>
</evidence>
<name>A0AAV2MB02_KNICA</name>
<keyword evidence="3" id="KW-1185">Reference proteome</keyword>
<dbReference type="InterPro" id="IPR004244">
    <property type="entry name" value="Transposase_22"/>
</dbReference>
<dbReference type="Gene3D" id="3.30.70.1820">
    <property type="entry name" value="L1 transposable element, RRM domain"/>
    <property type="match status" value="1"/>
</dbReference>
<dbReference type="EMBL" id="OZ035829">
    <property type="protein sequence ID" value="CAL1610542.1"/>
    <property type="molecule type" value="Genomic_DNA"/>
</dbReference>
<evidence type="ECO:0000313" key="3">
    <source>
        <dbReference type="Proteomes" id="UP001497482"/>
    </source>
</evidence>
<evidence type="ECO:0008006" key="4">
    <source>
        <dbReference type="Google" id="ProtNLM"/>
    </source>
</evidence>
<reference evidence="2 3" key="1">
    <citation type="submission" date="2024-04" db="EMBL/GenBank/DDBJ databases">
        <authorList>
            <person name="Waldvogel A.-M."/>
            <person name="Schoenle A."/>
        </authorList>
    </citation>
    <scope>NUCLEOTIDE SEQUENCE [LARGE SCALE GENOMIC DNA]</scope>
</reference>